<feature type="compositionally biased region" description="Basic and acidic residues" evidence="1">
    <location>
        <begin position="724"/>
        <end position="742"/>
    </location>
</feature>
<feature type="region of interest" description="Disordered" evidence="1">
    <location>
        <begin position="873"/>
        <end position="909"/>
    </location>
</feature>
<feature type="compositionally biased region" description="Polar residues" evidence="1">
    <location>
        <begin position="652"/>
        <end position="668"/>
    </location>
</feature>
<feature type="compositionally biased region" description="Polar residues" evidence="1">
    <location>
        <begin position="698"/>
        <end position="708"/>
    </location>
</feature>
<comment type="caution">
    <text evidence="2">The sequence shown here is derived from an EMBL/GenBank/DDBJ whole genome shotgun (WGS) entry which is preliminary data.</text>
</comment>
<feature type="region of interest" description="Disordered" evidence="1">
    <location>
        <begin position="1"/>
        <end position="164"/>
    </location>
</feature>
<dbReference type="AlphaFoldDB" id="A0AAN7TP54"/>
<dbReference type="Proteomes" id="UP001310890">
    <property type="component" value="Unassembled WGS sequence"/>
</dbReference>
<feature type="compositionally biased region" description="Polar residues" evidence="1">
    <location>
        <begin position="244"/>
        <end position="259"/>
    </location>
</feature>
<feature type="region of interest" description="Disordered" evidence="1">
    <location>
        <begin position="297"/>
        <end position="373"/>
    </location>
</feature>
<gene>
    <name evidence="2" type="ORF">LTR62_006035</name>
</gene>
<evidence type="ECO:0000313" key="2">
    <source>
        <dbReference type="EMBL" id="KAK5117416.1"/>
    </source>
</evidence>
<dbReference type="EMBL" id="JAVRRL010000005">
    <property type="protein sequence ID" value="KAK5117416.1"/>
    <property type="molecule type" value="Genomic_DNA"/>
</dbReference>
<feature type="region of interest" description="Disordered" evidence="1">
    <location>
        <begin position="240"/>
        <end position="285"/>
    </location>
</feature>
<reference evidence="2" key="1">
    <citation type="submission" date="2023-08" db="EMBL/GenBank/DDBJ databases">
        <title>Black Yeasts Isolated from many extreme environments.</title>
        <authorList>
            <person name="Coleine C."/>
            <person name="Stajich J.E."/>
            <person name="Selbmann L."/>
        </authorList>
    </citation>
    <scope>NUCLEOTIDE SEQUENCE</scope>
    <source>
        <strain evidence="2">CCFEE 5401</strain>
    </source>
</reference>
<accession>A0AAN7TP54</accession>
<sequence>MPFFSFLTRRRSPNRSADRARLKEKSVPVASSTTIDRRSSKRSRRRASANRERSTEARPTTPKEKRTALEKENMPPVPRRGSIENITALPVSNKLATSPHLRPADTSDLPHIPYNFRPYSMSANSVQEQERTFSRPRTLRSRASGTPSRRPSGKGRTPKQVREEEIRAMSSPIPIPKRPGEGPLRTDSKKLRRGFRGSMASLAGQESVHSSMSGVMDQRGWEVGFMDVFNPRPAVRLSGVPQGVASSSAPVTSHLSPSPSRREKNKMPVSRGSARKHDTIGEAADELGAGELRLLMERDKKRKEKRDQERQEKLDRKLRSRNGRNRGDSDRKEREAEEQRKEQESQRHANEEKVARATTLPPTAIHPALRDEPMLSNTDVVGLGIGAGTSSAQTDANQDEAHALLTTEELGTKNTGTYLLYDDAETIPATDPFADPVTTPSAVEPEEGYLHTRNRATSPLATPLESPLEEPVMQTAQAMSITQQMTPPLSPVRTNHTDRAPSSLSQVYTPDLPLPRIIPTERRTSEPKDKRAGAWASFFRRGGTNLRRPSEAGGMSDSTSFSNVSRESMRTQPLPAHLVDTQAPNPARRKSGTPTRTQSKFREDLPEMPLSPPDSRMPSPDVTQAAAIAAAVRRGKRVPKPVDIPGARTATPEGSSLNRNDTPVSPSTRGHHGPMSASMASVDSEGSWLASAGKRRSTQSALSRSMGSLRQRRQDFTGSYEELPGDRDAEYVARPGQNERSRLSTSALAGASPSEDSDPGDPDLAALTHDPLTVHGSVRRHPTIINRDSRVKSREGLLASYEDTTPTPDAEAEANPLETGGEAESPSSIYRDEFDLAESPAPQVHSAKSVNYGKGHARQLSAGSAKLLDIASKRPSLDAGARTPGGSSASPQLPAARASPLPASRLSQL</sequence>
<name>A0AAN7TP54_9PEZI</name>
<feature type="compositionally biased region" description="Basic and acidic residues" evidence="1">
    <location>
        <begin position="325"/>
        <end position="355"/>
    </location>
</feature>
<feature type="region of interest" description="Disordered" evidence="1">
    <location>
        <begin position="543"/>
        <end position="861"/>
    </location>
</feature>
<feature type="compositionally biased region" description="Basic and acidic residues" evidence="1">
    <location>
        <begin position="49"/>
        <end position="73"/>
    </location>
</feature>
<organism evidence="2 3">
    <name type="scientific">Meristemomyces frigidus</name>
    <dbReference type="NCBI Taxonomy" id="1508187"/>
    <lineage>
        <taxon>Eukaryota</taxon>
        <taxon>Fungi</taxon>
        <taxon>Dikarya</taxon>
        <taxon>Ascomycota</taxon>
        <taxon>Pezizomycotina</taxon>
        <taxon>Dothideomycetes</taxon>
        <taxon>Dothideomycetidae</taxon>
        <taxon>Mycosphaerellales</taxon>
        <taxon>Teratosphaeriaceae</taxon>
        <taxon>Meristemomyces</taxon>
    </lineage>
</organism>
<feature type="compositionally biased region" description="Basic and acidic residues" evidence="1">
    <location>
        <begin position="297"/>
        <end position="317"/>
    </location>
</feature>
<feature type="compositionally biased region" description="Low complexity" evidence="1">
    <location>
        <begin position="887"/>
        <end position="909"/>
    </location>
</feature>
<evidence type="ECO:0000313" key="3">
    <source>
        <dbReference type="Proteomes" id="UP001310890"/>
    </source>
</evidence>
<feature type="compositionally biased region" description="Polar residues" evidence="1">
    <location>
        <begin position="556"/>
        <end position="566"/>
    </location>
</feature>
<evidence type="ECO:0000256" key="1">
    <source>
        <dbReference type="SAM" id="MobiDB-lite"/>
    </source>
</evidence>
<protein>
    <submittedName>
        <fullName evidence="2">Uncharacterized protein</fullName>
    </submittedName>
</protein>
<feature type="compositionally biased region" description="Basic and acidic residues" evidence="1">
    <location>
        <begin position="16"/>
        <end position="26"/>
    </location>
</feature>
<proteinExistence type="predicted"/>
<feature type="compositionally biased region" description="Basic residues" evidence="1">
    <location>
        <begin position="39"/>
        <end position="48"/>
    </location>
</feature>